<name>A0A840PU97_URETH</name>
<protein>
    <submittedName>
        <fullName evidence="1">Putative Zn-finger protein</fullName>
    </submittedName>
</protein>
<proteinExistence type="predicted"/>
<gene>
    <name evidence="1" type="ORF">HNR36_000119</name>
</gene>
<reference evidence="1 2" key="1">
    <citation type="submission" date="2020-08" db="EMBL/GenBank/DDBJ databases">
        <title>Genomic Encyclopedia of Type Strains, Phase IV (KMG-IV): sequencing the most valuable type-strain genomes for metagenomic binning, comparative biology and taxonomic classification.</title>
        <authorList>
            <person name="Goeker M."/>
        </authorList>
    </citation>
    <scope>NUCLEOTIDE SEQUENCE [LARGE SCALE GENOMIC DNA]</scope>
    <source>
        <strain evidence="1 2">DSM 10633</strain>
    </source>
</reference>
<dbReference type="Proteomes" id="UP000557217">
    <property type="component" value="Unassembled WGS sequence"/>
</dbReference>
<dbReference type="AlphaFoldDB" id="A0A840PU97"/>
<accession>A0A840PU97</accession>
<evidence type="ECO:0000313" key="2">
    <source>
        <dbReference type="Proteomes" id="UP000557217"/>
    </source>
</evidence>
<dbReference type="EMBL" id="JACHGZ010000001">
    <property type="protein sequence ID" value="MBB5147738.1"/>
    <property type="molecule type" value="Genomic_DNA"/>
</dbReference>
<evidence type="ECO:0000313" key="1">
    <source>
        <dbReference type="EMBL" id="MBB5147738.1"/>
    </source>
</evidence>
<organism evidence="1 2">
    <name type="scientific">Ureibacillus thermosphaericus</name>
    <dbReference type="NCBI Taxonomy" id="51173"/>
    <lineage>
        <taxon>Bacteria</taxon>
        <taxon>Bacillati</taxon>
        <taxon>Bacillota</taxon>
        <taxon>Bacilli</taxon>
        <taxon>Bacillales</taxon>
        <taxon>Caryophanaceae</taxon>
        <taxon>Ureibacillus</taxon>
    </lineage>
</organism>
<sequence>MVRRKGIYQIKIRNQQLICSFCQNNEFTHREVYLDRVTFNKDEKEKLTLQSFTCTSCGDIRLFQEKFRYDHSLQKHISIIEYTEVIKNEQNR</sequence>
<comment type="caution">
    <text evidence="1">The sequence shown here is derived from an EMBL/GenBank/DDBJ whole genome shotgun (WGS) entry which is preliminary data.</text>
</comment>
<keyword evidence="2" id="KW-1185">Reference proteome</keyword>